<dbReference type="SUPFAM" id="SSF103473">
    <property type="entry name" value="MFS general substrate transporter"/>
    <property type="match status" value="1"/>
</dbReference>
<dbReference type="PROSITE" id="PS50850">
    <property type="entry name" value="MFS"/>
    <property type="match status" value="1"/>
</dbReference>
<evidence type="ECO:0000256" key="1">
    <source>
        <dbReference type="ARBA" id="ARBA00003279"/>
    </source>
</evidence>
<evidence type="ECO:0000256" key="7">
    <source>
        <dbReference type="ARBA" id="ARBA00023136"/>
    </source>
</evidence>
<feature type="transmembrane region" description="Helical" evidence="8">
    <location>
        <begin position="149"/>
        <end position="169"/>
    </location>
</feature>
<dbReference type="InterPro" id="IPR011701">
    <property type="entry name" value="MFS"/>
</dbReference>
<dbReference type="InterPro" id="IPR020846">
    <property type="entry name" value="MFS_dom"/>
</dbReference>
<dbReference type="Proteomes" id="UP000232164">
    <property type="component" value="Unassembled WGS sequence"/>
</dbReference>
<keyword evidence="5 8" id="KW-0812">Transmembrane</keyword>
<feature type="domain" description="Major facilitator superfamily (MFS) profile" evidence="9">
    <location>
        <begin position="58"/>
        <end position="440"/>
    </location>
</feature>
<sequence>MRGKQAPDGAFFYARASSNFHNPHWQDGQTMMSDNPIEVPSKQIAGNPVVTSAAATPRRTILILLTALSALPVNMILPSLPNIAATFQADFTLVNLSVAGYAIVSALTNLIAGAMSDRYGRRPVALMAISIFVVASVGCALAPNIGVFLLFRAMQASISACFSVALVVIKETSGEREAASRIGYAAMGWAIAPMLGPTFGGVLDELFGWRAIFAVLAMFGAAILAPSMRELRETAIPSAKSTRNYLASYMHLLGAAGFWAYTLCMACSMGTLYIFLGGAPLAIDGSSAKLGFYMGMVPAGFILGSYLAGRYGSRNPRNATIVVARLLTCMGLLVGLSLSMSGITHVLAFFGPCMFIGIGNGLTMPAANLGVMSVRADLAGTAAGLAAAMSIAGGALIASTAGLFLKESGAVHTLLGMLLISASLALLAALFAAFIDRCASKRVS</sequence>
<dbReference type="InterPro" id="IPR001958">
    <property type="entry name" value="Tet-R_TetA/multi-R_MdtG-like"/>
</dbReference>
<keyword evidence="7 8" id="KW-0472">Membrane</keyword>
<evidence type="ECO:0000256" key="4">
    <source>
        <dbReference type="ARBA" id="ARBA00022475"/>
    </source>
</evidence>
<evidence type="ECO:0000256" key="8">
    <source>
        <dbReference type="SAM" id="Phobius"/>
    </source>
</evidence>
<name>A0A2N0D0X3_RHISU</name>
<evidence type="ECO:0000313" key="11">
    <source>
        <dbReference type="Proteomes" id="UP000232164"/>
    </source>
</evidence>
<feature type="transmembrane region" description="Helical" evidence="8">
    <location>
        <begin position="61"/>
        <end position="80"/>
    </location>
</feature>
<dbReference type="PANTHER" id="PTHR43124">
    <property type="entry name" value="PURINE EFFLUX PUMP PBUE"/>
    <property type="match status" value="1"/>
</dbReference>
<dbReference type="PRINTS" id="PR01035">
    <property type="entry name" value="TCRTETA"/>
</dbReference>
<dbReference type="Gene3D" id="1.20.1720.10">
    <property type="entry name" value="Multidrug resistance protein D"/>
    <property type="match status" value="1"/>
</dbReference>
<evidence type="ECO:0000256" key="3">
    <source>
        <dbReference type="ARBA" id="ARBA00007520"/>
    </source>
</evidence>
<comment type="similarity">
    <text evidence="3">Belongs to the major facilitator superfamily. TCR/Tet family.</text>
</comment>
<keyword evidence="6 8" id="KW-1133">Transmembrane helix</keyword>
<evidence type="ECO:0000256" key="2">
    <source>
        <dbReference type="ARBA" id="ARBA00004651"/>
    </source>
</evidence>
<organism evidence="10 11">
    <name type="scientific">Rhizobium sullae</name>
    <name type="common">Rhizobium hedysari</name>
    <dbReference type="NCBI Taxonomy" id="50338"/>
    <lineage>
        <taxon>Bacteria</taxon>
        <taxon>Pseudomonadati</taxon>
        <taxon>Pseudomonadota</taxon>
        <taxon>Alphaproteobacteria</taxon>
        <taxon>Hyphomicrobiales</taxon>
        <taxon>Rhizobiaceae</taxon>
        <taxon>Rhizobium/Agrobacterium group</taxon>
        <taxon>Rhizobium</taxon>
    </lineage>
</organism>
<accession>A0A2N0D0X3</accession>
<feature type="transmembrane region" description="Helical" evidence="8">
    <location>
        <begin position="92"/>
        <end position="112"/>
    </location>
</feature>
<feature type="transmembrane region" description="Helical" evidence="8">
    <location>
        <begin position="411"/>
        <end position="435"/>
    </location>
</feature>
<comment type="caution">
    <text evidence="10">The sequence shown here is derived from an EMBL/GenBank/DDBJ whole genome shotgun (WGS) entry which is preliminary data.</text>
</comment>
<dbReference type="GO" id="GO:0022857">
    <property type="term" value="F:transmembrane transporter activity"/>
    <property type="evidence" value="ECO:0007669"/>
    <property type="project" value="InterPro"/>
</dbReference>
<dbReference type="EMBL" id="PIQN01000026">
    <property type="protein sequence ID" value="PKA39698.1"/>
    <property type="molecule type" value="Genomic_DNA"/>
</dbReference>
<feature type="transmembrane region" description="Helical" evidence="8">
    <location>
        <begin position="383"/>
        <end position="405"/>
    </location>
</feature>
<dbReference type="Pfam" id="PF07690">
    <property type="entry name" value="MFS_1"/>
    <property type="match status" value="1"/>
</dbReference>
<reference evidence="10 11" key="1">
    <citation type="submission" date="2017-11" db="EMBL/GenBank/DDBJ databases">
        <authorList>
            <person name="Han C.G."/>
        </authorList>
    </citation>
    <scope>NUCLEOTIDE SEQUENCE [LARGE SCALE GENOMIC DNA]</scope>
    <source>
        <strain evidence="10 11">HCNT1</strain>
    </source>
</reference>
<protein>
    <submittedName>
        <fullName evidence="10">Bcr/CflA family drug resistance efflux transporter</fullName>
    </submittedName>
</protein>
<dbReference type="InterPro" id="IPR005829">
    <property type="entry name" value="Sugar_transporter_CS"/>
</dbReference>
<dbReference type="PROSITE" id="PS00216">
    <property type="entry name" value="SUGAR_TRANSPORT_1"/>
    <property type="match status" value="1"/>
</dbReference>
<feature type="transmembrane region" description="Helical" evidence="8">
    <location>
        <begin position="124"/>
        <end position="143"/>
    </location>
</feature>
<reference evidence="10 11" key="2">
    <citation type="submission" date="2017-12" db="EMBL/GenBank/DDBJ databases">
        <title>Genome sequence of Rhizobium sullae HCNT1 isolated from Sulla coronaria nodules and featuring peculiar denitrification phenotypes.</title>
        <authorList>
            <person name="De Diego-Diaz B."/>
            <person name="Treu L."/>
            <person name="Campanaro S."/>
            <person name="Da Silva Duarte V."/>
            <person name="Basaglia M."/>
            <person name="Favaro L."/>
            <person name="Casella S."/>
            <person name="Squartini A."/>
        </authorList>
    </citation>
    <scope>NUCLEOTIDE SEQUENCE [LARGE SCALE GENOMIC DNA]</scope>
    <source>
        <strain evidence="10 11">HCNT1</strain>
    </source>
</reference>
<gene>
    <name evidence="10" type="ORF">CWR43_31030</name>
</gene>
<dbReference type="InterPro" id="IPR050189">
    <property type="entry name" value="MFS_Efflux_Transporters"/>
</dbReference>
<comment type="subcellular location">
    <subcellularLocation>
        <location evidence="2">Cell membrane</location>
        <topology evidence="2">Multi-pass membrane protein</topology>
    </subcellularLocation>
</comment>
<feature type="transmembrane region" description="Helical" evidence="8">
    <location>
        <begin position="349"/>
        <end position="371"/>
    </location>
</feature>
<evidence type="ECO:0000259" key="9">
    <source>
        <dbReference type="PROSITE" id="PS50850"/>
    </source>
</evidence>
<feature type="transmembrane region" description="Helical" evidence="8">
    <location>
        <begin position="290"/>
        <end position="309"/>
    </location>
</feature>
<feature type="transmembrane region" description="Helical" evidence="8">
    <location>
        <begin position="206"/>
        <end position="225"/>
    </location>
</feature>
<keyword evidence="4" id="KW-1003">Cell membrane</keyword>
<evidence type="ECO:0000256" key="5">
    <source>
        <dbReference type="ARBA" id="ARBA00022692"/>
    </source>
</evidence>
<feature type="transmembrane region" description="Helical" evidence="8">
    <location>
        <begin position="181"/>
        <end position="200"/>
    </location>
</feature>
<feature type="transmembrane region" description="Helical" evidence="8">
    <location>
        <begin position="321"/>
        <end position="343"/>
    </location>
</feature>
<evidence type="ECO:0000256" key="6">
    <source>
        <dbReference type="ARBA" id="ARBA00022989"/>
    </source>
</evidence>
<feature type="transmembrane region" description="Helical" evidence="8">
    <location>
        <begin position="246"/>
        <end position="275"/>
    </location>
</feature>
<proteinExistence type="inferred from homology"/>
<dbReference type="AlphaFoldDB" id="A0A2N0D0X3"/>
<evidence type="ECO:0000313" key="10">
    <source>
        <dbReference type="EMBL" id="PKA39698.1"/>
    </source>
</evidence>
<dbReference type="STRING" id="1041146.GCA_000427985_05829"/>
<dbReference type="InterPro" id="IPR036259">
    <property type="entry name" value="MFS_trans_sf"/>
</dbReference>
<dbReference type="PANTHER" id="PTHR43124:SF3">
    <property type="entry name" value="CHLORAMPHENICOL EFFLUX PUMP RV0191"/>
    <property type="match status" value="1"/>
</dbReference>
<comment type="function">
    <text evidence="1">Resistance to tetracycline by an active tetracycline efflux. This is an energy-dependent process that decreases the accumulation of the antibiotic in whole cells. This protein functions as a metal-tetracycline/H(+) antiporter.</text>
</comment>
<dbReference type="GO" id="GO:0005886">
    <property type="term" value="C:plasma membrane"/>
    <property type="evidence" value="ECO:0007669"/>
    <property type="project" value="UniProtKB-SubCell"/>
</dbReference>